<dbReference type="EMBL" id="CP010836">
    <property type="protein sequence ID" value="AJP74382.1"/>
    <property type="molecule type" value="Genomic_DNA"/>
</dbReference>
<protein>
    <recommendedName>
        <fullName evidence="3">DOMON-like domain-containing protein</fullName>
    </recommendedName>
</protein>
<evidence type="ECO:0008006" key="3">
    <source>
        <dbReference type="Google" id="ProtNLM"/>
    </source>
</evidence>
<name>A0A7U5BFM2_9SPHN</name>
<reference evidence="1 2" key="1">
    <citation type="journal article" date="2015" name="Int. J. Syst. Evol. Microbiol.">
        <title>Sphingomonas hengshuiensis sp. nov., isolated from lake wetland.</title>
        <authorList>
            <person name="Wei S."/>
            <person name="Wang T."/>
            <person name="Liu H."/>
            <person name="Zhang C."/>
            <person name="Guo J."/>
            <person name="Wang Q."/>
            <person name="Liang K."/>
            <person name="Zhang Z."/>
        </authorList>
    </citation>
    <scope>NUCLEOTIDE SEQUENCE [LARGE SCALE GENOMIC DNA]</scope>
    <source>
        <strain evidence="1 2">WHSC-8</strain>
    </source>
</reference>
<evidence type="ECO:0000313" key="1">
    <source>
        <dbReference type="EMBL" id="AJP74382.1"/>
    </source>
</evidence>
<dbReference type="AlphaFoldDB" id="A0A7U5BFM2"/>
<accession>A0A7U5BFM2</accession>
<organism evidence="1 2">
    <name type="scientific">Sphingomonas hengshuiensis</name>
    <dbReference type="NCBI Taxonomy" id="1609977"/>
    <lineage>
        <taxon>Bacteria</taxon>
        <taxon>Pseudomonadati</taxon>
        <taxon>Pseudomonadota</taxon>
        <taxon>Alphaproteobacteria</taxon>
        <taxon>Sphingomonadales</taxon>
        <taxon>Sphingomonadaceae</taxon>
        <taxon>Sphingomonas</taxon>
    </lineage>
</organism>
<dbReference type="CDD" id="cd09627">
    <property type="entry name" value="DOMON_murB_like"/>
    <property type="match status" value="1"/>
</dbReference>
<evidence type="ECO:0000313" key="2">
    <source>
        <dbReference type="Proteomes" id="UP000032300"/>
    </source>
</evidence>
<proteinExistence type="predicted"/>
<sequence length="184" mass="20167">MAQVLSKSALVPHPASAAAPVRLGTKLSLVGTDVLKAEFVAIGDIGRVLIPAPAIPERRDELWRHTCFELFFREGASGAYHEFNFAPSRHWAAYRFDSYREGMAPSAVTGVDIYLETDPTRFALTAWLDVRPFRGIYGKHVSLTAVIEETDGTKSYWALAHPPGKPDFHDPACFVLELPAAGTA</sequence>
<gene>
    <name evidence="1" type="ORF">TS85_08635</name>
</gene>
<keyword evidence="2" id="KW-1185">Reference proteome</keyword>
<dbReference type="Proteomes" id="UP000032300">
    <property type="component" value="Chromosome"/>
</dbReference>
<dbReference type="Gene3D" id="2.60.40.1190">
    <property type="match status" value="1"/>
</dbReference>
<reference evidence="1 2" key="2">
    <citation type="submission" date="2015-02" db="EMBL/GenBank/DDBJ databases">
        <title>The complete genome of Sphingomonas hengshuiensis sp. WHSC-8 isolated from soil of Hengshui Lake.</title>
        <authorList>
            <person name="Wei S."/>
            <person name="Guo J."/>
            <person name="Su C."/>
            <person name="Wu R."/>
            <person name="Zhang Z."/>
            <person name="Liang K."/>
            <person name="Li H."/>
            <person name="Wang T."/>
            <person name="Liu H."/>
            <person name="Zhang C."/>
            <person name="Li Z."/>
            <person name="Wang Q."/>
            <person name="Meng J."/>
        </authorList>
    </citation>
    <scope>NUCLEOTIDE SEQUENCE [LARGE SCALE GENOMIC DNA]</scope>
    <source>
        <strain evidence="1 2">WHSC-8</strain>
    </source>
</reference>
<dbReference type="KEGG" id="sphi:TS85_08635"/>